<evidence type="ECO:0000313" key="3">
    <source>
        <dbReference type="Proteomes" id="UP001163731"/>
    </source>
</evidence>
<name>A0ABT3HWL7_9FLAO</name>
<protein>
    <recommendedName>
        <fullName evidence="4">SMODS and SLOG-associating 2TM effector domain-containing protein</fullName>
    </recommendedName>
</protein>
<evidence type="ECO:0000256" key="1">
    <source>
        <dbReference type="SAM" id="Phobius"/>
    </source>
</evidence>
<gene>
    <name evidence="2" type="ORF">OMO38_06110</name>
</gene>
<reference evidence="2" key="1">
    <citation type="submission" date="2022-10" db="EMBL/GenBank/DDBJ databases">
        <title>Chryseobacterium babae sp. nov. isolated from the gut of the beetle Oryctes rhinoceros, and Chryseobacterium kimseyorum sp. nov., isolated from a stick insect rearing cage.</title>
        <authorList>
            <person name="Shelomi M."/>
            <person name="Han C.-J."/>
            <person name="Chen W.-M."/>
            <person name="Chen H.-K."/>
            <person name="Liaw S.-J."/>
            <person name="Muhle E."/>
            <person name="Clermont D."/>
        </authorList>
    </citation>
    <scope>NUCLEOTIDE SEQUENCE</scope>
    <source>
        <strain evidence="2">09-1422</strain>
    </source>
</reference>
<feature type="transmembrane region" description="Helical" evidence="1">
    <location>
        <begin position="111"/>
        <end position="128"/>
    </location>
</feature>
<sequence>MDKSEFVESLKKITYETDTSFISLIPDHGIPTRFEYRGLINVDNFIIKRRKHLFDINIYRSIIKGNIVEEKNKTVIKIEFTPFIYPFIASIIAILLFLFITSQEIQNNENYIFIVIPILVTITQYFILKTNIKKCKYDFERELNFIVQKNKQFTSYE</sequence>
<keyword evidence="1" id="KW-1133">Transmembrane helix</keyword>
<dbReference type="EMBL" id="JAPDHW010000003">
    <property type="protein sequence ID" value="MCW3168095.1"/>
    <property type="molecule type" value="Genomic_DNA"/>
</dbReference>
<organism evidence="2 3">
    <name type="scientific">Chryseobacterium kimseyorum</name>
    <dbReference type="NCBI Taxonomy" id="2984028"/>
    <lineage>
        <taxon>Bacteria</taxon>
        <taxon>Pseudomonadati</taxon>
        <taxon>Bacteroidota</taxon>
        <taxon>Flavobacteriia</taxon>
        <taxon>Flavobacteriales</taxon>
        <taxon>Weeksellaceae</taxon>
        <taxon>Chryseobacterium group</taxon>
        <taxon>Chryseobacterium</taxon>
    </lineage>
</organism>
<comment type="caution">
    <text evidence="2">The sequence shown here is derived from an EMBL/GenBank/DDBJ whole genome shotgun (WGS) entry which is preliminary data.</text>
</comment>
<dbReference type="Proteomes" id="UP001163731">
    <property type="component" value="Unassembled WGS sequence"/>
</dbReference>
<feature type="transmembrane region" description="Helical" evidence="1">
    <location>
        <begin position="80"/>
        <end position="99"/>
    </location>
</feature>
<evidence type="ECO:0000313" key="2">
    <source>
        <dbReference type="EMBL" id="MCW3168095.1"/>
    </source>
</evidence>
<evidence type="ECO:0008006" key="4">
    <source>
        <dbReference type="Google" id="ProtNLM"/>
    </source>
</evidence>
<accession>A0ABT3HWL7</accession>
<dbReference type="RefSeq" id="WP_264749325.1">
    <property type="nucleotide sequence ID" value="NZ_JAPDHW010000003.1"/>
</dbReference>
<proteinExistence type="predicted"/>
<keyword evidence="1" id="KW-0812">Transmembrane</keyword>
<keyword evidence="3" id="KW-1185">Reference proteome</keyword>
<keyword evidence="1" id="KW-0472">Membrane</keyword>